<dbReference type="Gene3D" id="1.10.357.10">
    <property type="entry name" value="Tetracycline Repressor, domain 2"/>
    <property type="match status" value="1"/>
</dbReference>
<sequence>MKTTNAGRGQETRARLLSAAIECFATKGYHAASTRDIAKAAGISPTALYAHHESKEDLLYLIALDGHEEAVRIVRTARASSPNPVAQLRALMHDFVMHHATSHLRSRVVNYELNALNRKHLREIGALRRQIVVEFRAVIDLGADSGVLEVSNRRMATNALISMCVDICRWYRDDGISPHEIADSYAELAVRSLVPQAPATSTPRVVLGQ</sequence>
<dbReference type="GO" id="GO:0003700">
    <property type="term" value="F:DNA-binding transcription factor activity"/>
    <property type="evidence" value="ECO:0007669"/>
    <property type="project" value="TreeGrafter"/>
</dbReference>
<keyword evidence="1 2" id="KW-0238">DNA-binding</keyword>
<gene>
    <name evidence="4" type="ORF">FNH08_04140</name>
</gene>
<evidence type="ECO:0000259" key="3">
    <source>
        <dbReference type="PROSITE" id="PS50977"/>
    </source>
</evidence>
<dbReference type="OrthoDB" id="1669699at2"/>
<dbReference type="SUPFAM" id="SSF46689">
    <property type="entry name" value="Homeodomain-like"/>
    <property type="match status" value="1"/>
</dbReference>
<accession>A0A5N8XA94</accession>
<dbReference type="Pfam" id="PF17932">
    <property type="entry name" value="TetR_C_24"/>
    <property type="match status" value="1"/>
</dbReference>
<dbReference type="GO" id="GO:0000976">
    <property type="term" value="F:transcription cis-regulatory region binding"/>
    <property type="evidence" value="ECO:0007669"/>
    <property type="project" value="TreeGrafter"/>
</dbReference>
<evidence type="ECO:0000313" key="5">
    <source>
        <dbReference type="Proteomes" id="UP000400924"/>
    </source>
</evidence>
<dbReference type="InterPro" id="IPR001647">
    <property type="entry name" value="HTH_TetR"/>
</dbReference>
<dbReference type="PANTHER" id="PTHR30055:SF200">
    <property type="entry name" value="HTH-TYPE TRANSCRIPTIONAL REPRESSOR BDCR"/>
    <property type="match status" value="1"/>
</dbReference>
<dbReference type="RefSeq" id="WP_152769857.1">
    <property type="nucleotide sequence ID" value="NZ_VJZC01000014.1"/>
</dbReference>
<dbReference type="AlphaFoldDB" id="A0A5N8XA94"/>
<dbReference type="PRINTS" id="PR00455">
    <property type="entry name" value="HTHTETR"/>
</dbReference>
<evidence type="ECO:0000256" key="1">
    <source>
        <dbReference type="ARBA" id="ARBA00023125"/>
    </source>
</evidence>
<dbReference type="InterPro" id="IPR041490">
    <property type="entry name" value="KstR2_TetR_C"/>
</dbReference>
<dbReference type="EMBL" id="VJZC01000014">
    <property type="protein sequence ID" value="MPY56389.1"/>
    <property type="molecule type" value="Genomic_DNA"/>
</dbReference>
<comment type="caution">
    <text evidence="4">The sequence shown here is derived from an EMBL/GenBank/DDBJ whole genome shotgun (WGS) entry which is preliminary data.</text>
</comment>
<organism evidence="4 5">
    <name type="scientific">Streptomyces spongiae</name>
    <dbReference type="NCBI Taxonomy" id="565072"/>
    <lineage>
        <taxon>Bacteria</taxon>
        <taxon>Bacillati</taxon>
        <taxon>Actinomycetota</taxon>
        <taxon>Actinomycetes</taxon>
        <taxon>Kitasatosporales</taxon>
        <taxon>Streptomycetaceae</taxon>
        <taxon>Streptomyces</taxon>
    </lineage>
</organism>
<dbReference type="SUPFAM" id="SSF48498">
    <property type="entry name" value="Tetracyclin repressor-like, C-terminal domain"/>
    <property type="match status" value="1"/>
</dbReference>
<feature type="DNA-binding region" description="H-T-H motif" evidence="2">
    <location>
        <begin position="33"/>
        <end position="52"/>
    </location>
</feature>
<dbReference type="PROSITE" id="PS50977">
    <property type="entry name" value="HTH_TETR_2"/>
    <property type="match status" value="1"/>
</dbReference>
<dbReference type="InterPro" id="IPR036271">
    <property type="entry name" value="Tet_transcr_reg_TetR-rel_C_sf"/>
</dbReference>
<proteinExistence type="predicted"/>
<keyword evidence="5" id="KW-1185">Reference proteome</keyword>
<protein>
    <submittedName>
        <fullName evidence="4">TetR/AcrR family transcriptional regulator</fullName>
    </submittedName>
</protein>
<reference evidence="4 5" key="1">
    <citation type="submission" date="2019-07" db="EMBL/GenBank/DDBJ databases">
        <title>New species of Amycolatopsis and Streptomyces.</title>
        <authorList>
            <person name="Duangmal K."/>
            <person name="Teo W.F.A."/>
            <person name="Lipun K."/>
        </authorList>
    </citation>
    <scope>NUCLEOTIDE SEQUENCE [LARGE SCALE GENOMIC DNA]</scope>
    <source>
        <strain evidence="4 5">NBRC 106415</strain>
    </source>
</reference>
<name>A0A5N8XA94_9ACTN</name>
<evidence type="ECO:0000256" key="2">
    <source>
        <dbReference type="PROSITE-ProRule" id="PRU00335"/>
    </source>
</evidence>
<dbReference type="InterPro" id="IPR050109">
    <property type="entry name" value="HTH-type_TetR-like_transc_reg"/>
</dbReference>
<feature type="domain" description="HTH tetR-type" evidence="3">
    <location>
        <begin position="10"/>
        <end position="70"/>
    </location>
</feature>
<dbReference type="InterPro" id="IPR009057">
    <property type="entry name" value="Homeodomain-like_sf"/>
</dbReference>
<evidence type="ECO:0000313" key="4">
    <source>
        <dbReference type="EMBL" id="MPY56389.1"/>
    </source>
</evidence>
<dbReference type="PANTHER" id="PTHR30055">
    <property type="entry name" value="HTH-TYPE TRANSCRIPTIONAL REGULATOR RUTR"/>
    <property type="match status" value="1"/>
</dbReference>
<dbReference type="Proteomes" id="UP000400924">
    <property type="component" value="Unassembled WGS sequence"/>
</dbReference>
<dbReference type="Pfam" id="PF00440">
    <property type="entry name" value="TetR_N"/>
    <property type="match status" value="1"/>
</dbReference>